<dbReference type="GO" id="GO:1990742">
    <property type="term" value="C:microvesicle"/>
    <property type="evidence" value="ECO:0007669"/>
    <property type="project" value="UniProtKB-ARBA"/>
</dbReference>
<dbReference type="PRINTS" id="PR01043">
    <property type="entry name" value="TRNASYNTHGLY"/>
</dbReference>
<feature type="binding site" evidence="8">
    <location>
        <position position="200"/>
    </location>
    <ligand>
        <name>substrate</name>
    </ligand>
</feature>
<dbReference type="InterPro" id="IPR004154">
    <property type="entry name" value="Anticodon-bd"/>
</dbReference>
<comment type="similarity">
    <text evidence="1 8">Belongs to the class-II aminoacyl-tRNA synthetase family.</text>
</comment>
<dbReference type="InterPro" id="IPR027031">
    <property type="entry name" value="Gly-tRNA_synthase/POLG2"/>
</dbReference>
<dbReference type="PROSITE" id="PS50862">
    <property type="entry name" value="AA_TRNA_LIGASE_II"/>
    <property type="match status" value="1"/>
</dbReference>
<dbReference type="Pfam" id="PF00587">
    <property type="entry name" value="tRNA-synt_2b"/>
    <property type="match status" value="1"/>
</dbReference>
<evidence type="ECO:0000256" key="5">
    <source>
        <dbReference type="ARBA" id="ARBA00022840"/>
    </source>
</evidence>
<proteinExistence type="inferred from homology"/>
<comment type="subunit">
    <text evidence="8">Homodimer.</text>
</comment>
<dbReference type="HAMAP" id="MF_00253_B">
    <property type="entry name" value="Gly_tRNA_synth_B"/>
    <property type="match status" value="1"/>
</dbReference>
<feature type="binding site" evidence="8">
    <location>
        <begin position="242"/>
        <end position="247"/>
    </location>
    <ligand>
        <name>ATP</name>
        <dbReference type="ChEBI" id="CHEBI:30616"/>
    </ligand>
</feature>
<comment type="subcellular location">
    <subcellularLocation>
        <location evidence="8">Cytoplasm</location>
    </subcellularLocation>
</comment>
<keyword evidence="6 8" id="KW-0648">Protein biosynthesis</keyword>
<dbReference type="GO" id="GO:0005737">
    <property type="term" value="C:cytoplasm"/>
    <property type="evidence" value="ECO:0007669"/>
    <property type="project" value="UniProtKB-SubCell"/>
</dbReference>
<keyword evidence="7 8" id="KW-0030">Aminoacyl-tRNA synthetase</keyword>
<dbReference type="PANTHER" id="PTHR10745">
    <property type="entry name" value="GLYCYL-TRNA SYNTHETASE/DNA POLYMERASE SUBUNIT GAMMA-2"/>
    <property type="match status" value="1"/>
</dbReference>
<dbReference type="Gene3D" id="3.40.50.800">
    <property type="entry name" value="Anticodon-binding domain"/>
    <property type="match status" value="1"/>
</dbReference>
<sequence length="504" mass="58196">MSVTMDAIVSLCKRRGLIFQSSEIYGGLASTWDYGPIGVELKRNVKEAWWRSLIYERDDIEGLDAAILMHPQVWVASGHVSSFTDPLVDCKQCKKRWREDHLPKNYSVRLRGENGAGEVSVTVCVAAEDEEDALKKVRQTKEWGSKPKGFWAIDGSPQLSKPVCPECGGELTEPRLFNLMFKTYVGPVEEAAAVVYLRPETAQGIFVNFENVMTTMRRKLPFGIAQIGKSFRNEITPGNFIFRTREFEQMELEFFCKPGDKCKPGERTDMEWWEYWKAERLNWYRRFGIRAENLRLREHAADELAHYAKGCVDVEYRFPIGWSELEGIANRTDYDLAQHMKHSGRDLRYFDQERGEHYIPYVIEPSAGADRATLAFLCDAYREEIVEGRERRVLSLHYALAPIKCAVFPLLKNKPELVERAQKLARDLKREFYTVYDDTAAIGKLYRRQDEIGTPFCVTVDVDTLTDGQVTIRDRDSMQQERIPIEKVRDVIATRLKEAWRGAQ</sequence>
<dbReference type="GO" id="GO:0005524">
    <property type="term" value="F:ATP binding"/>
    <property type="evidence" value="ECO:0007669"/>
    <property type="project" value="UniProtKB-UniRule"/>
</dbReference>
<feature type="binding site" evidence="8">
    <location>
        <begin position="364"/>
        <end position="368"/>
    </location>
    <ligand>
        <name>substrate</name>
    </ligand>
</feature>
<dbReference type="InterPro" id="IPR002314">
    <property type="entry name" value="aa-tRNA-synt_IIb"/>
</dbReference>
<protein>
    <recommendedName>
        <fullName evidence="8">Glycine--tRNA ligase</fullName>
        <ecNumber evidence="8">6.1.1.14</ecNumber>
    </recommendedName>
    <alternativeName>
        <fullName evidence="8">Glycyl-tRNA synthetase</fullName>
        <shortName evidence="8">GlyRS</shortName>
    </alternativeName>
</protein>
<name>A0A2Z4Y3E3_SUMC1</name>
<organism evidence="10 11">
    <name type="scientific">Sumerlaea chitinivorans</name>
    <dbReference type="NCBI Taxonomy" id="2250252"/>
    <lineage>
        <taxon>Bacteria</taxon>
        <taxon>Candidatus Sumerlaeota</taxon>
        <taxon>Candidatus Sumerlaeia</taxon>
        <taxon>Candidatus Sumerlaeales</taxon>
        <taxon>Candidatus Sumerlaeaceae</taxon>
        <taxon>Candidatus Sumerlaea</taxon>
    </lineage>
</organism>
<dbReference type="SUPFAM" id="SSF52954">
    <property type="entry name" value="Class II aaRS ABD-related"/>
    <property type="match status" value="1"/>
</dbReference>
<dbReference type="Gene3D" id="3.30.930.10">
    <property type="entry name" value="Bira Bifunctional Protein, Domain 2"/>
    <property type="match status" value="1"/>
</dbReference>
<dbReference type="InterPro" id="IPR033731">
    <property type="entry name" value="GlyRS-like_core"/>
</dbReference>
<evidence type="ECO:0000256" key="3">
    <source>
        <dbReference type="ARBA" id="ARBA00022598"/>
    </source>
</evidence>
<dbReference type="InterPro" id="IPR022961">
    <property type="entry name" value="Gly_tRNA_ligase_bac"/>
</dbReference>
<accession>A0A2Z4Y3E3</accession>
<dbReference type="EMBL" id="CP030759">
    <property type="protein sequence ID" value="AXA35436.1"/>
    <property type="molecule type" value="Genomic_DNA"/>
</dbReference>
<dbReference type="Proteomes" id="UP000262583">
    <property type="component" value="Chromosome"/>
</dbReference>
<reference evidence="10 11" key="1">
    <citation type="submission" date="2018-05" db="EMBL/GenBank/DDBJ databases">
        <title>A metagenomic window into the 2 km-deep terrestrial subsurface aquifer revealed taxonomically and functionally diverse microbial community comprising novel uncultured bacterial lineages.</title>
        <authorList>
            <person name="Kadnikov V.V."/>
            <person name="Mardanov A.V."/>
            <person name="Beletsky A.V."/>
            <person name="Banks D."/>
            <person name="Pimenov N.V."/>
            <person name="Frank Y.A."/>
            <person name="Karnachuk O.V."/>
            <person name="Ravin N.V."/>
        </authorList>
    </citation>
    <scope>NUCLEOTIDE SEQUENCE [LARGE SCALE GENOMIC DNA]</scope>
    <source>
        <strain evidence="10">BY</strain>
    </source>
</reference>
<keyword evidence="4 8" id="KW-0547">Nucleotide-binding</keyword>
<dbReference type="CDD" id="cd00774">
    <property type="entry name" value="GlyRS-like_core"/>
    <property type="match status" value="1"/>
</dbReference>
<dbReference type="GO" id="GO:0070062">
    <property type="term" value="C:extracellular exosome"/>
    <property type="evidence" value="ECO:0007669"/>
    <property type="project" value="UniProtKB-ARBA"/>
</dbReference>
<dbReference type="SUPFAM" id="SSF55681">
    <property type="entry name" value="Class II aaRS and biotin synthetases"/>
    <property type="match status" value="1"/>
</dbReference>
<dbReference type="NCBIfam" id="NF003211">
    <property type="entry name" value="PRK04173.1"/>
    <property type="match status" value="1"/>
</dbReference>
<gene>
    <name evidence="8" type="primary">glyQS</name>
    <name evidence="10" type="ORF">BRCON_0659</name>
</gene>
<feature type="binding site" evidence="8">
    <location>
        <position position="98"/>
    </location>
    <ligand>
        <name>substrate</name>
    </ligand>
</feature>
<dbReference type="GO" id="GO:0004820">
    <property type="term" value="F:glycine-tRNA ligase activity"/>
    <property type="evidence" value="ECO:0007669"/>
    <property type="project" value="UniProtKB-UniRule"/>
</dbReference>
<dbReference type="GO" id="GO:0015966">
    <property type="term" value="P:diadenosine tetraphosphate biosynthetic process"/>
    <property type="evidence" value="ECO:0007669"/>
    <property type="project" value="UniProtKB-ARBA"/>
</dbReference>
<feature type="domain" description="Aminoacyl-transfer RNA synthetases class-II family profile" evidence="9">
    <location>
        <begin position="155"/>
        <end position="402"/>
    </location>
</feature>
<feature type="binding site" evidence="8">
    <location>
        <begin position="368"/>
        <end position="371"/>
    </location>
    <ligand>
        <name>ATP</name>
        <dbReference type="ChEBI" id="CHEBI:30616"/>
    </ligand>
</feature>
<comment type="catalytic activity">
    <reaction evidence="8">
        <text>tRNA(Gly) + glycine + ATP = glycyl-tRNA(Gly) + AMP + diphosphate</text>
        <dbReference type="Rhea" id="RHEA:16013"/>
        <dbReference type="Rhea" id="RHEA-COMP:9664"/>
        <dbReference type="Rhea" id="RHEA-COMP:9683"/>
        <dbReference type="ChEBI" id="CHEBI:30616"/>
        <dbReference type="ChEBI" id="CHEBI:33019"/>
        <dbReference type="ChEBI" id="CHEBI:57305"/>
        <dbReference type="ChEBI" id="CHEBI:78442"/>
        <dbReference type="ChEBI" id="CHEBI:78522"/>
        <dbReference type="ChEBI" id="CHEBI:456215"/>
        <dbReference type="EC" id="6.1.1.14"/>
    </reaction>
</comment>
<keyword evidence="2 8" id="KW-0963">Cytoplasm</keyword>
<evidence type="ECO:0000256" key="1">
    <source>
        <dbReference type="ARBA" id="ARBA00008226"/>
    </source>
</evidence>
<evidence type="ECO:0000259" key="9">
    <source>
        <dbReference type="PROSITE" id="PS50862"/>
    </source>
</evidence>
<dbReference type="KEGG" id="schv:BRCON_0659"/>
<dbReference type="CDD" id="cd00858">
    <property type="entry name" value="GlyRS_anticodon"/>
    <property type="match status" value="1"/>
</dbReference>
<evidence type="ECO:0000256" key="4">
    <source>
        <dbReference type="ARBA" id="ARBA00022741"/>
    </source>
</evidence>
<evidence type="ECO:0000313" key="11">
    <source>
        <dbReference type="Proteomes" id="UP000262583"/>
    </source>
</evidence>
<dbReference type="InterPro" id="IPR036621">
    <property type="entry name" value="Anticodon-bd_dom_sf"/>
</dbReference>
<dbReference type="FunFam" id="3.40.50.800:FF:000002">
    <property type="entry name" value="Glycine--tRNA ligase"/>
    <property type="match status" value="1"/>
</dbReference>
<evidence type="ECO:0000256" key="6">
    <source>
        <dbReference type="ARBA" id="ARBA00022917"/>
    </source>
</evidence>
<dbReference type="AlphaFoldDB" id="A0A2Z4Y3E3"/>
<dbReference type="GO" id="GO:0004081">
    <property type="term" value="F:bis(5'-nucleosyl)-tetraphosphatase (asymmetrical) activity"/>
    <property type="evidence" value="ECO:0007669"/>
    <property type="project" value="UniProtKB-ARBA"/>
</dbReference>
<keyword evidence="5 8" id="KW-0067">ATP-binding</keyword>
<dbReference type="NCBIfam" id="TIGR00389">
    <property type="entry name" value="glyS_dimeric"/>
    <property type="match status" value="1"/>
</dbReference>
<dbReference type="GO" id="GO:0006426">
    <property type="term" value="P:glycyl-tRNA aminoacylation"/>
    <property type="evidence" value="ECO:0007669"/>
    <property type="project" value="UniProtKB-UniRule"/>
</dbReference>
<dbReference type="InterPro" id="IPR006195">
    <property type="entry name" value="aa-tRNA-synth_II"/>
</dbReference>
<dbReference type="InterPro" id="IPR045864">
    <property type="entry name" value="aa-tRNA-synth_II/BPL/LPL"/>
</dbReference>
<feature type="binding site" evidence="8">
    <location>
        <begin position="324"/>
        <end position="325"/>
    </location>
    <ligand>
        <name>ATP</name>
        <dbReference type="ChEBI" id="CHEBI:30616"/>
    </ligand>
</feature>
<comment type="function">
    <text evidence="8">Catalyzes the attachment of glycine to tRNA(Gly).</text>
</comment>
<dbReference type="PANTHER" id="PTHR10745:SF8">
    <property type="entry name" value="DNA POLYMERASE SUBUNIT GAMMA-2, MITOCHONDRIAL"/>
    <property type="match status" value="1"/>
</dbReference>
<evidence type="ECO:0000256" key="7">
    <source>
        <dbReference type="ARBA" id="ARBA00023146"/>
    </source>
</evidence>
<dbReference type="InterPro" id="IPR002315">
    <property type="entry name" value="tRNA-synt_gly"/>
</dbReference>
<evidence type="ECO:0000313" key="10">
    <source>
        <dbReference type="EMBL" id="AXA35436.1"/>
    </source>
</evidence>
<evidence type="ECO:0000256" key="8">
    <source>
        <dbReference type="HAMAP-Rule" id="MF_00253"/>
    </source>
</evidence>
<feature type="binding site" evidence="8">
    <location>
        <begin position="232"/>
        <end position="234"/>
    </location>
    <ligand>
        <name>ATP</name>
        <dbReference type="ChEBI" id="CHEBI:30616"/>
    </ligand>
</feature>
<keyword evidence="3 8" id="KW-0436">Ligase</keyword>
<evidence type="ECO:0000256" key="2">
    <source>
        <dbReference type="ARBA" id="ARBA00022490"/>
    </source>
</evidence>
<dbReference type="Pfam" id="PF03129">
    <property type="entry name" value="HGTP_anticodon"/>
    <property type="match status" value="1"/>
</dbReference>
<feature type="binding site" evidence="8">
    <location>
        <begin position="247"/>
        <end position="251"/>
    </location>
    <ligand>
        <name>substrate</name>
    </ligand>
</feature>
<dbReference type="EC" id="6.1.1.14" evidence="8"/>